<keyword evidence="5" id="KW-0540">Nuclease</keyword>
<dbReference type="EMBL" id="JAKGSG010000022">
    <property type="protein sequence ID" value="MCF4120594.1"/>
    <property type="molecule type" value="Genomic_DNA"/>
</dbReference>
<dbReference type="InterPro" id="IPR044925">
    <property type="entry name" value="His-Me_finger_sf"/>
</dbReference>
<name>A0AA41QEE3_9MICO</name>
<dbReference type="GO" id="GO:0016787">
    <property type="term" value="F:hydrolase activity"/>
    <property type="evidence" value="ECO:0007669"/>
    <property type="project" value="InterPro"/>
</dbReference>
<dbReference type="RefSeq" id="WP_236088364.1">
    <property type="nucleotide sequence ID" value="NZ_JAKGSG010000022.1"/>
</dbReference>
<proteinExistence type="predicted"/>
<dbReference type="InterPro" id="IPR001604">
    <property type="entry name" value="Endo_G_ENPP1-like_dom"/>
</dbReference>
<reference evidence="5" key="1">
    <citation type="submission" date="2022-01" db="EMBL/GenBank/DDBJ databases">
        <title>Antribacter sp. nov., isolated from Guizhou of China.</title>
        <authorList>
            <person name="Chengliang C."/>
            <person name="Ya Z."/>
        </authorList>
    </citation>
    <scope>NUCLEOTIDE SEQUENCE</scope>
    <source>
        <strain evidence="5">KLBMP 9083</strain>
    </source>
</reference>
<dbReference type="SMART" id="SM00477">
    <property type="entry name" value="NUC"/>
    <property type="match status" value="1"/>
</dbReference>
<dbReference type="GO" id="GO:0004519">
    <property type="term" value="F:endonuclease activity"/>
    <property type="evidence" value="ECO:0007669"/>
    <property type="project" value="UniProtKB-KW"/>
</dbReference>
<keyword evidence="2" id="KW-0479">Metal-binding</keyword>
<evidence type="ECO:0000256" key="2">
    <source>
        <dbReference type="PIRSR" id="PIRSR640255-2"/>
    </source>
</evidence>
<dbReference type="SUPFAM" id="SSF54060">
    <property type="entry name" value="His-Me finger endonucleases"/>
    <property type="match status" value="1"/>
</dbReference>
<organism evidence="5 6">
    <name type="scientific">Antribacter soli</name>
    <dbReference type="NCBI Taxonomy" id="2910976"/>
    <lineage>
        <taxon>Bacteria</taxon>
        <taxon>Bacillati</taxon>
        <taxon>Actinomycetota</taxon>
        <taxon>Actinomycetes</taxon>
        <taxon>Micrococcales</taxon>
        <taxon>Promicromonosporaceae</taxon>
        <taxon>Antribacter</taxon>
    </lineage>
</organism>
<dbReference type="InterPro" id="IPR020821">
    <property type="entry name" value="ENPP1-3/EXOG-like_nuc-like"/>
</dbReference>
<evidence type="ECO:0000256" key="1">
    <source>
        <dbReference type="PIRSR" id="PIRSR640255-1"/>
    </source>
</evidence>
<dbReference type="InterPro" id="IPR040255">
    <property type="entry name" value="Non-specific_endonuclease"/>
</dbReference>
<dbReference type="CDD" id="cd00091">
    <property type="entry name" value="NUC"/>
    <property type="match status" value="1"/>
</dbReference>
<dbReference type="AlphaFoldDB" id="A0AA41QEE3"/>
<dbReference type="SMART" id="SM00892">
    <property type="entry name" value="Endonuclease_NS"/>
    <property type="match status" value="1"/>
</dbReference>
<evidence type="ECO:0000259" key="4">
    <source>
        <dbReference type="SMART" id="SM00892"/>
    </source>
</evidence>
<dbReference type="InterPro" id="IPR044929">
    <property type="entry name" value="DNA/RNA_non-sp_Endonuclease_sf"/>
</dbReference>
<dbReference type="Pfam" id="PF01223">
    <property type="entry name" value="Endonuclease_NS"/>
    <property type="match status" value="1"/>
</dbReference>
<keyword evidence="6" id="KW-1185">Reference proteome</keyword>
<keyword evidence="5" id="KW-0378">Hydrolase</keyword>
<dbReference type="Proteomes" id="UP001165405">
    <property type="component" value="Unassembled WGS sequence"/>
</dbReference>
<gene>
    <name evidence="5" type="ORF">L1785_06360</name>
</gene>
<feature type="binding site" evidence="2">
    <location>
        <position position="126"/>
    </location>
    <ligand>
        <name>Mg(2+)</name>
        <dbReference type="ChEBI" id="CHEBI:18420"/>
        <note>catalytic</note>
    </ligand>
</feature>
<keyword evidence="5" id="KW-0255">Endonuclease</keyword>
<dbReference type="PANTHER" id="PTHR13966">
    <property type="entry name" value="ENDONUCLEASE RELATED"/>
    <property type="match status" value="1"/>
</dbReference>
<dbReference type="GO" id="GO:0003676">
    <property type="term" value="F:nucleic acid binding"/>
    <property type="evidence" value="ECO:0007669"/>
    <property type="project" value="InterPro"/>
</dbReference>
<sequence length="317" mass="34219">MTGYDTSFLGPDLAVPLPGAKQDVRPLDYTHFTVLLDRARRLAAATACTIDGATLVNLPRSGTWRLDPRVPADEQAGPELYKSNPLDRGHLVRRLDPVWGAADEARRANADTFVYTNAAPQVGRFNQSKQLWNGLEDHVLQYAATHDHRLVVHTGPVFGDDDPVYRGVAIPRLFWKVVGWAGAPPDSQADEAGPSPSAGGVATVLAATAFVLDQTPQLDEVQLELITAQALAADEIPPLGPFRTYQVPVADVAALTGLDLGPLGEADVLAGRERPASGAERPSEIMIQRVPRARRWAQLRSADQIVLGATRPTVRTQ</sequence>
<comment type="caution">
    <text evidence="5">The sequence shown here is derived from an EMBL/GenBank/DDBJ whole genome shotgun (WGS) entry which is preliminary data.</text>
</comment>
<dbReference type="Gene3D" id="3.40.570.10">
    <property type="entry name" value="Extracellular Endonuclease, subunit A"/>
    <property type="match status" value="1"/>
</dbReference>
<evidence type="ECO:0000259" key="3">
    <source>
        <dbReference type="SMART" id="SM00477"/>
    </source>
</evidence>
<dbReference type="GO" id="GO:0046872">
    <property type="term" value="F:metal ion binding"/>
    <property type="evidence" value="ECO:0007669"/>
    <property type="project" value="UniProtKB-KW"/>
</dbReference>
<protein>
    <submittedName>
        <fullName evidence="5">DNA/RNA non-specific endonuclease</fullName>
    </submittedName>
</protein>
<feature type="active site" description="Proton acceptor" evidence="1">
    <location>
        <position position="90"/>
    </location>
</feature>
<feature type="domain" description="DNA/RNA non-specific endonuclease/pyrophosphatase/phosphodiesterase" evidence="4">
    <location>
        <begin position="28"/>
        <end position="267"/>
    </location>
</feature>
<evidence type="ECO:0000313" key="6">
    <source>
        <dbReference type="Proteomes" id="UP001165405"/>
    </source>
</evidence>
<dbReference type="PANTHER" id="PTHR13966:SF5">
    <property type="entry name" value="ENDONUCLEASE G, MITOCHONDRIAL"/>
    <property type="match status" value="1"/>
</dbReference>
<accession>A0AA41QEE3</accession>
<evidence type="ECO:0000313" key="5">
    <source>
        <dbReference type="EMBL" id="MCF4120594.1"/>
    </source>
</evidence>
<feature type="domain" description="ENPP1-3/EXOG-like endonuclease/phosphodiesterase" evidence="3">
    <location>
        <begin position="29"/>
        <end position="267"/>
    </location>
</feature>